<evidence type="ECO:0000256" key="3">
    <source>
        <dbReference type="ARBA" id="ARBA00022692"/>
    </source>
</evidence>
<dbReference type="HOGENOM" id="CLU_001265_59_6_1"/>
<dbReference type="InterPro" id="IPR020846">
    <property type="entry name" value="MFS_dom"/>
</dbReference>
<evidence type="ECO:0000256" key="1">
    <source>
        <dbReference type="ARBA" id="ARBA00004141"/>
    </source>
</evidence>
<name>R7TFJ4_CAPTE</name>
<feature type="domain" description="Major facilitator superfamily (MFS) profile" evidence="7">
    <location>
        <begin position="301"/>
        <end position="486"/>
    </location>
</feature>
<keyword evidence="5 6" id="KW-0472">Membrane</keyword>
<dbReference type="PROSITE" id="PS50850">
    <property type="entry name" value="MFS"/>
    <property type="match status" value="1"/>
</dbReference>
<comment type="subcellular location">
    <subcellularLocation>
        <location evidence="1">Membrane</location>
        <topology evidence="1">Multi-pass membrane protein</topology>
    </subcellularLocation>
</comment>
<keyword evidence="10" id="KW-1185">Reference proteome</keyword>
<evidence type="ECO:0000256" key="4">
    <source>
        <dbReference type="ARBA" id="ARBA00022989"/>
    </source>
</evidence>
<feature type="transmembrane region" description="Helical" evidence="6">
    <location>
        <begin position="393"/>
        <end position="411"/>
    </location>
</feature>
<organism evidence="8">
    <name type="scientific">Capitella teleta</name>
    <name type="common">Polychaete worm</name>
    <dbReference type="NCBI Taxonomy" id="283909"/>
    <lineage>
        <taxon>Eukaryota</taxon>
        <taxon>Metazoa</taxon>
        <taxon>Spiralia</taxon>
        <taxon>Lophotrochozoa</taxon>
        <taxon>Annelida</taxon>
        <taxon>Polychaeta</taxon>
        <taxon>Sedentaria</taxon>
        <taxon>Scolecida</taxon>
        <taxon>Capitellidae</taxon>
        <taxon>Capitella</taxon>
    </lineage>
</organism>
<feature type="transmembrane region" description="Helical" evidence="6">
    <location>
        <begin position="335"/>
        <end position="355"/>
    </location>
</feature>
<evidence type="ECO:0000313" key="10">
    <source>
        <dbReference type="Proteomes" id="UP000014760"/>
    </source>
</evidence>
<feature type="transmembrane region" description="Helical" evidence="6">
    <location>
        <begin position="123"/>
        <end position="145"/>
    </location>
</feature>
<dbReference type="EnsemblMetazoa" id="CapteT227457">
    <property type="protein sequence ID" value="CapteP227457"/>
    <property type="gene ID" value="CapteG227457"/>
</dbReference>
<feature type="transmembrane region" description="Helical" evidence="6">
    <location>
        <begin position="20"/>
        <end position="43"/>
    </location>
</feature>
<dbReference type="Pfam" id="PF07690">
    <property type="entry name" value="MFS_1"/>
    <property type="match status" value="1"/>
</dbReference>
<keyword evidence="3 6" id="KW-0812">Transmembrane</keyword>
<dbReference type="EMBL" id="KB310083">
    <property type="protein sequence ID" value="ELT92519.1"/>
    <property type="molecule type" value="Genomic_DNA"/>
</dbReference>
<feature type="transmembrane region" description="Helical" evidence="6">
    <location>
        <begin position="217"/>
        <end position="235"/>
    </location>
</feature>
<feature type="transmembrane region" description="Helical" evidence="6">
    <location>
        <begin position="97"/>
        <end position="117"/>
    </location>
</feature>
<evidence type="ECO:0000256" key="6">
    <source>
        <dbReference type="SAM" id="Phobius"/>
    </source>
</evidence>
<feature type="transmembrane region" description="Helical" evidence="6">
    <location>
        <begin position="69"/>
        <end position="90"/>
    </location>
</feature>
<dbReference type="InterPro" id="IPR036259">
    <property type="entry name" value="MFS_trans_sf"/>
</dbReference>
<evidence type="ECO:0000313" key="8">
    <source>
        <dbReference type="EMBL" id="ELT92519.1"/>
    </source>
</evidence>
<reference evidence="9" key="3">
    <citation type="submission" date="2015-06" db="UniProtKB">
        <authorList>
            <consortium name="EnsemblMetazoa"/>
        </authorList>
    </citation>
    <scope>IDENTIFICATION</scope>
</reference>
<feature type="transmembrane region" description="Helical" evidence="6">
    <location>
        <begin position="452"/>
        <end position="476"/>
    </location>
</feature>
<keyword evidence="4 6" id="KW-1133">Transmembrane helix</keyword>
<evidence type="ECO:0000256" key="5">
    <source>
        <dbReference type="ARBA" id="ARBA00023136"/>
    </source>
</evidence>
<dbReference type="InterPro" id="IPR052983">
    <property type="entry name" value="MFS_Riboflavin_Transporter"/>
</dbReference>
<feature type="transmembrane region" description="Helical" evidence="6">
    <location>
        <begin position="362"/>
        <end position="381"/>
    </location>
</feature>
<dbReference type="SUPFAM" id="SSF103473">
    <property type="entry name" value="MFS general substrate transporter"/>
    <property type="match status" value="1"/>
</dbReference>
<dbReference type="PANTHER" id="PTHR43385:SF1">
    <property type="entry name" value="RIBOFLAVIN TRANSPORTER RIBJ"/>
    <property type="match status" value="1"/>
</dbReference>
<dbReference type="InterPro" id="IPR011701">
    <property type="entry name" value="MFS"/>
</dbReference>
<protein>
    <recommendedName>
        <fullName evidence="7">Major facilitator superfamily (MFS) profile domain-containing protein</fullName>
    </recommendedName>
</protein>
<reference evidence="8 10" key="2">
    <citation type="journal article" date="2013" name="Nature">
        <title>Insights into bilaterian evolution from three spiralian genomes.</title>
        <authorList>
            <person name="Simakov O."/>
            <person name="Marletaz F."/>
            <person name="Cho S.J."/>
            <person name="Edsinger-Gonzales E."/>
            <person name="Havlak P."/>
            <person name="Hellsten U."/>
            <person name="Kuo D.H."/>
            <person name="Larsson T."/>
            <person name="Lv J."/>
            <person name="Arendt D."/>
            <person name="Savage R."/>
            <person name="Osoegawa K."/>
            <person name="de Jong P."/>
            <person name="Grimwood J."/>
            <person name="Chapman J.A."/>
            <person name="Shapiro H."/>
            <person name="Aerts A."/>
            <person name="Otillar R.P."/>
            <person name="Terry A.Y."/>
            <person name="Boore J.L."/>
            <person name="Grigoriev I.V."/>
            <person name="Lindberg D.R."/>
            <person name="Seaver E.C."/>
            <person name="Weisblat D.A."/>
            <person name="Putnam N.H."/>
            <person name="Rokhsar D.S."/>
        </authorList>
    </citation>
    <scope>NUCLEOTIDE SEQUENCE</scope>
    <source>
        <strain evidence="8 10">I ESC-2004</strain>
    </source>
</reference>
<evidence type="ECO:0000259" key="7">
    <source>
        <dbReference type="PROSITE" id="PS50850"/>
    </source>
</evidence>
<feature type="transmembrane region" description="Helical" evidence="6">
    <location>
        <begin position="157"/>
        <end position="176"/>
    </location>
</feature>
<dbReference type="GO" id="GO:0022857">
    <property type="term" value="F:transmembrane transporter activity"/>
    <property type="evidence" value="ECO:0007669"/>
    <property type="project" value="InterPro"/>
</dbReference>
<dbReference type="Gene3D" id="1.20.1250.20">
    <property type="entry name" value="MFS general substrate transporter like domains"/>
    <property type="match status" value="2"/>
</dbReference>
<dbReference type="Proteomes" id="UP000014760">
    <property type="component" value="Unassembled WGS sequence"/>
</dbReference>
<sequence length="486" mass="52827">MTDSAVRVPGHGRKRDRSYYLGAASVILGGVLVHLTLGTIYTFGNMNPYFTSYIRAYSSPRDLTYTSSIWVSAFAGAGQGLAMFAGGILASRIGPRWAVLLGSWTTSLGVVLTYLTIKVSLQLSVITYGAMFGLGIGIAYAPPLAVAMQWLPERKGLVNGIVLAGFGGGSFIFNQVQTAYINPDNLAPDQPGSPGSTTKYFSKEKAGDLLDRVPKTFLILGTCYALMQFIGVLLIRPPPSDARNDRERDILVTPSNMAPDSLDDPLINSDKDSFSSQISDCSPLGVADVSLHPMEVLKSRSFYLLWATFLFNGQAITFISTLYKAYGQTFIEDDHFLALLGSFSSVFNAIGRIFWGSLGDRISFRTTMLILCGVMASLLLTLNATPSGGKPMFFIWISAIFLTFCGNFALFPTVTARTFGPKYISVNFGLVFTSQVITCLLGAFLTSNLQSIIGWNGMFFLVAAFTYTGMFFTFLFDVKDGRGNDI</sequence>
<proteinExistence type="predicted"/>
<feature type="transmembrane region" description="Helical" evidence="6">
    <location>
        <begin position="423"/>
        <end position="446"/>
    </location>
</feature>
<evidence type="ECO:0000313" key="9">
    <source>
        <dbReference type="EnsemblMetazoa" id="CapteP227457"/>
    </source>
</evidence>
<keyword evidence="2" id="KW-0813">Transport</keyword>
<dbReference type="CDD" id="cd17353">
    <property type="entry name" value="MFS_OFA_like"/>
    <property type="match status" value="1"/>
</dbReference>
<feature type="transmembrane region" description="Helical" evidence="6">
    <location>
        <begin position="302"/>
        <end position="323"/>
    </location>
</feature>
<reference evidence="10" key="1">
    <citation type="submission" date="2012-12" db="EMBL/GenBank/DDBJ databases">
        <authorList>
            <person name="Hellsten U."/>
            <person name="Grimwood J."/>
            <person name="Chapman J.A."/>
            <person name="Shapiro H."/>
            <person name="Aerts A."/>
            <person name="Otillar R.P."/>
            <person name="Terry A.Y."/>
            <person name="Boore J.L."/>
            <person name="Simakov O."/>
            <person name="Marletaz F."/>
            <person name="Cho S.-J."/>
            <person name="Edsinger-Gonzales E."/>
            <person name="Havlak P."/>
            <person name="Kuo D.-H."/>
            <person name="Larsson T."/>
            <person name="Lv J."/>
            <person name="Arendt D."/>
            <person name="Savage R."/>
            <person name="Osoegawa K."/>
            <person name="de Jong P."/>
            <person name="Lindberg D.R."/>
            <person name="Seaver E.C."/>
            <person name="Weisblat D.A."/>
            <person name="Putnam N.H."/>
            <person name="Grigoriev I.V."/>
            <person name="Rokhsar D.S."/>
        </authorList>
    </citation>
    <scope>NUCLEOTIDE SEQUENCE</scope>
    <source>
        <strain evidence="10">I ESC-2004</strain>
    </source>
</reference>
<dbReference type="EMBL" id="AMQN01013261">
    <property type="status" value="NOT_ANNOTATED_CDS"/>
    <property type="molecule type" value="Genomic_DNA"/>
</dbReference>
<gene>
    <name evidence="8" type="ORF">CAPTEDRAFT_227457</name>
</gene>
<evidence type="ECO:0000256" key="2">
    <source>
        <dbReference type="ARBA" id="ARBA00022448"/>
    </source>
</evidence>
<dbReference type="GO" id="GO:0016020">
    <property type="term" value="C:membrane"/>
    <property type="evidence" value="ECO:0007669"/>
    <property type="project" value="UniProtKB-SubCell"/>
</dbReference>
<dbReference type="PANTHER" id="PTHR43385">
    <property type="entry name" value="RIBOFLAVIN TRANSPORTER RIBJ"/>
    <property type="match status" value="1"/>
</dbReference>
<accession>R7TFJ4</accession>
<dbReference type="AlphaFoldDB" id="R7TFJ4"/>
<dbReference type="OrthoDB" id="410267at2759"/>
<dbReference type="OMA" id="HQLWLMW"/>